<keyword evidence="4" id="KW-1185">Reference proteome</keyword>
<feature type="domain" description="Helicase ATP-binding" evidence="2">
    <location>
        <begin position="285"/>
        <end position="528"/>
    </location>
</feature>
<dbReference type="AlphaFoldDB" id="A0A3L9L6L6"/>
<accession>A0A3L9L6L6</accession>
<dbReference type="Pfam" id="PF04313">
    <property type="entry name" value="HSDR_N"/>
    <property type="match status" value="1"/>
</dbReference>
<dbReference type="GO" id="GO:0005524">
    <property type="term" value="F:ATP binding"/>
    <property type="evidence" value="ECO:0007669"/>
    <property type="project" value="UniProtKB-KW"/>
</dbReference>
<evidence type="ECO:0000313" key="3">
    <source>
        <dbReference type="EMBL" id="RLY94335.1"/>
    </source>
</evidence>
<dbReference type="InterPro" id="IPR014001">
    <property type="entry name" value="Helicase_ATP-bd"/>
</dbReference>
<feature type="region of interest" description="Disordered" evidence="1">
    <location>
        <begin position="560"/>
        <end position="590"/>
    </location>
</feature>
<dbReference type="GO" id="GO:0003677">
    <property type="term" value="F:DNA binding"/>
    <property type="evidence" value="ECO:0007669"/>
    <property type="project" value="UniProtKB-KW"/>
</dbReference>
<protein>
    <submittedName>
        <fullName evidence="3">Type I restriction endonuclease subunit R</fullName>
    </submittedName>
</protein>
<organism evidence="3 4">
    <name type="scientific">Kocuria tytonicola</name>
    <dbReference type="NCBI Taxonomy" id="2055946"/>
    <lineage>
        <taxon>Bacteria</taxon>
        <taxon>Bacillati</taxon>
        <taxon>Actinomycetota</taxon>
        <taxon>Actinomycetes</taxon>
        <taxon>Micrococcales</taxon>
        <taxon>Micrococcaceae</taxon>
        <taxon>Kocuria</taxon>
    </lineage>
</organism>
<sequence>MSQQHQEKKLQQEIAEYLGDHGWLHSETSAGYDKERALFPEDVLGWLEDTDPDNFAKIVPPHGDAAARAKGERRILDRLASQLAQPERDGGGVLNVLRKGFMVPGARRFKMLQMPPADDRNPQIAERYAKNRLRVVEEVVYSTRKGDRIDLVLFLNGLPVATVEIKTTFTQSLQEAIKQYENDRTPAGEPLLTPFRGALVHFALTDNDVYMTTELKGRGTSFLPFNRGHNNGAGNPPNPNGARSSYFWEETLERDTWLSILTKFVYVNHQKKVDPRTGAETDTAQIRFPRYHQWRAVSRLTAAAREEGPGHKYLIQHSAGSGKTDSIAWTAHRMATLHTPAGEKVFDTVFVIADRQVLDRQLQDAVDQLVNATGQFQPITSGSEGSKTAQLIEALAGGVPIIGVTLQTFPYALSKIREQGGTFEGKRFAVLADEAHSSQSGNAASAVKELLYLNDPAAALGEDGAPLVDQDGVLEPGADQDALTRMAAQADDGHRISYFAFTATPKEKTIQLFGTPNAAGTKEPFDVYSMKQAIQEGFILDVLKNYTTYERVAKIALRGSDPDTLPGANGTGGGEGAAAASSSGGGAGEEVDVRRGTRAYIGFVELHPTNVDSKVDVIIKHYLHTVQPALNGRGKAMVVTSSRASAVQYQRSFQRHIEREGLPLKTLVAFSGSLPDPDVAVIGDGERPEVTEASMNPDVKGRDLASVFNQDDQHILIVANKYQTGFDQPKLVGMYVDKKLSGIAAVQTLSRLNRRMDGKTDTYVLDFVNDAEKILEAFQEYYEEAVIKTPSDLDLVSKQLEKLKAAGIFNTSEVDQVWEAWNNVRGKHSSLSPGLDPAVERFMDRWNRALADDDAAAQDLLEEFRSLLGQYMTSYAFFSQILNFGDPEYLKLSVFADLLERRLNAVLETETPETVTAEDVVLTHYHLEKQREQNLELQDGEAEGLRGLTEVGMSKQAERERAAKTELVEKVNKYLGGLDASDDYKVDAVNLWLTTAQDNENLKQQARNNTPMDFARSPELRVVLEDSVWSHNDLSEKFAKVLQDMPTSELVSLAMAAGFYDRLRGAAG</sequence>
<dbReference type="InterPro" id="IPR007409">
    <property type="entry name" value="Restrct_endonuc_type1_HsdR_N"/>
</dbReference>
<comment type="caution">
    <text evidence="3">The sequence shown here is derived from an EMBL/GenBank/DDBJ whole genome shotgun (WGS) entry which is preliminary data.</text>
</comment>
<keyword evidence="3" id="KW-0378">Hydrolase</keyword>
<name>A0A3L9L6L6_9MICC</name>
<dbReference type="RefSeq" id="WP_121864232.1">
    <property type="nucleotide sequence ID" value="NZ_RDEX01000001.1"/>
</dbReference>
<dbReference type="Pfam" id="PF18766">
    <property type="entry name" value="SWI2_SNF2"/>
    <property type="match status" value="1"/>
</dbReference>
<dbReference type="SUPFAM" id="SSF52540">
    <property type="entry name" value="P-loop containing nucleoside triphosphate hydrolases"/>
    <property type="match status" value="1"/>
</dbReference>
<evidence type="ECO:0000256" key="1">
    <source>
        <dbReference type="SAM" id="MobiDB-lite"/>
    </source>
</evidence>
<dbReference type="Gene3D" id="3.90.1570.50">
    <property type="match status" value="1"/>
</dbReference>
<reference evidence="3 4" key="1">
    <citation type="submission" date="2018-10" db="EMBL/GenBank/DDBJ databases">
        <title>Kocuria tytonicola, new bacteria from the preen glands of American barn owls (Tyto furcata).</title>
        <authorList>
            <person name="Braun M.S."/>
            <person name="Wang E."/>
            <person name="Zimmermann S."/>
            <person name="Boutin S."/>
            <person name="Wagner H."/>
            <person name="Wink M."/>
        </authorList>
    </citation>
    <scope>NUCLEOTIDE SEQUENCE [LARGE SCALE GENOMIC DNA]</scope>
    <source>
        <strain evidence="3 4">473</strain>
    </source>
</reference>
<dbReference type="Proteomes" id="UP000277871">
    <property type="component" value="Unassembled WGS sequence"/>
</dbReference>
<dbReference type="EMBL" id="RDEX01000001">
    <property type="protein sequence ID" value="RLY94335.1"/>
    <property type="molecule type" value="Genomic_DNA"/>
</dbReference>
<dbReference type="InterPro" id="IPR027417">
    <property type="entry name" value="P-loop_NTPase"/>
</dbReference>
<dbReference type="PANTHER" id="PTHR42927">
    <property type="entry name" value="HELICASE SUPERFAMILY 1 AND 2 DOMAIN-CONTAINING PROTEIN"/>
    <property type="match status" value="1"/>
</dbReference>
<keyword evidence="3" id="KW-0540">Nuclease</keyword>
<dbReference type="Gene3D" id="3.40.50.300">
    <property type="entry name" value="P-loop containing nucleotide triphosphate hydrolases"/>
    <property type="match status" value="2"/>
</dbReference>
<gene>
    <name evidence="3" type="ORF">EAE32_03825</name>
</gene>
<keyword evidence="3" id="KW-0255">Endonuclease</keyword>
<dbReference type="GO" id="GO:0009307">
    <property type="term" value="P:DNA restriction-modification system"/>
    <property type="evidence" value="ECO:0007669"/>
    <property type="project" value="UniProtKB-KW"/>
</dbReference>
<evidence type="ECO:0000313" key="4">
    <source>
        <dbReference type="Proteomes" id="UP000277871"/>
    </source>
</evidence>
<dbReference type="GO" id="GO:0009035">
    <property type="term" value="F:type I site-specific deoxyribonuclease activity"/>
    <property type="evidence" value="ECO:0007669"/>
    <property type="project" value="UniProtKB-EC"/>
</dbReference>
<dbReference type="PANTHER" id="PTHR42927:SF1">
    <property type="entry name" value="HELICASE SUPERFAMILY 1 AND 2 DOMAIN-CONTAINING PROTEIN"/>
    <property type="match status" value="1"/>
</dbReference>
<dbReference type="SMART" id="SM00487">
    <property type="entry name" value="DEXDc"/>
    <property type="match status" value="1"/>
</dbReference>
<proteinExistence type="predicted"/>
<dbReference type="InterPro" id="IPR055180">
    <property type="entry name" value="HsdR_RecA-like_helicase_dom_2"/>
</dbReference>
<dbReference type="InterPro" id="IPR040980">
    <property type="entry name" value="SWI2_SNF2"/>
</dbReference>
<evidence type="ECO:0000259" key="2">
    <source>
        <dbReference type="SMART" id="SM00487"/>
    </source>
</evidence>
<dbReference type="Pfam" id="PF22679">
    <property type="entry name" value="T1R_D3-like"/>
    <property type="match status" value="1"/>
</dbReference>